<gene>
    <name evidence="3" type="ORF">GCM10011496_29880</name>
</gene>
<proteinExistence type="predicted"/>
<feature type="domain" description="TNase-like" evidence="2">
    <location>
        <begin position="23"/>
        <end position="150"/>
    </location>
</feature>
<sequence>MQNTKVLLRFAVLLLLALQAQADTLLGKVINVADGDTITVLDDTNTQHKIRLAGIDAPEKRQAFGNVSKQSLAEQVAGQSVAVEWDKVDRYGRKVGKVLLAGLDCNLVQVKRGLAWHYKDYQREQSPTDQQSYAAAEVEARAARLGLWRDVEQVPPWEFRNKR</sequence>
<dbReference type="PANTHER" id="PTHR12302">
    <property type="entry name" value="EBNA2 BINDING PROTEIN P100"/>
    <property type="match status" value="1"/>
</dbReference>
<name>A0A916SM56_9BURK</name>
<feature type="chain" id="PRO_5037782992" description="TNase-like domain-containing protein" evidence="1">
    <location>
        <begin position="23"/>
        <end position="163"/>
    </location>
</feature>
<dbReference type="Gene3D" id="2.40.50.90">
    <property type="match status" value="1"/>
</dbReference>
<reference evidence="3" key="1">
    <citation type="journal article" date="2014" name="Int. J. Syst. Evol. Microbiol.">
        <title>Complete genome sequence of Corynebacterium casei LMG S-19264T (=DSM 44701T), isolated from a smear-ripened cheese.</title>
        <authorList>
            <consortium name="US DOE Joint Genome Institute (JGI-PGF)"/>
            <person name="Walter F."/>
            <person name="Albersmeier A."/>
            <person name="Kalinowski J."/>
            <person name="Ruckert C."/>
        </authorList>
    </citation>
    <scope>NUCLEOTIDE SEQUENCE</scope>
    <source>
        <strain evidence="3">CGMCC 1.15322</strain>
    </source>
</reference>
<dbReference type="AlphaFoldDB" id="A0A916SM56"/>
<dbReference type="SMART" id="SM00318">
    <property type="entry name" value="SNc"/>
    <property type="match status" value="1"/>
</dbReference>
<dbReference type="PROSITE" id="PS50830">
    <property type="entry name" value="TNASE_3"/>
    <property type="match status" value="1"/>
</dbReference>
<dbReference type="PANTHER" id="PTHR12302:SF26">
    <property type="entry name" value="BLR1266 PROTEIN"/>
    <property type="match status" value="1"/>
</dbReference>
<keyword evidence="4" id="KW-1185">Reference proteome</keyword>
<protein>
    <recommendedName>
        <fullName evidence="2">TNase-like domain-containing protein</fullName>
    </recommendedName>
</protein>
<dbReference type="GO" id="GO:0003676">
    <property type="term" value="F:nucleic acid binding"/>
    <property type="evidence" value="ECO:0007669"/>
    <property type="project" value="InterPro"/>
</dbReference>
<accession>A0A916SM56</accession>
<dbReference type="InterPro" id="IPR002071">
    <property type="entry name" value="Thermonucl_AS"/>
</dbReference>
<dbReference type="Proteomes" id="UP000620596">
    <property type="component" value="Unassembled WGS sequence"/>
</dbReference>
<comment type="caution">
    <text evidence="3">The sequence shown here is derived from an EMBL/GenBank/DDBJ whole genome shotgun (WGS) entry which is preliminary data.</text>
</comment>
<evidence type="ECO:0000313" key="3">
    <source>
        <dbReference type="EMBL" id="GGB07019.1"/>
    </source>
</evidence>
<evidence type="ECO:0000313" key="4">
    <source>
        <dbReference type="Proteomes" id="UP000620596"/>
    </source>
</evidence>
<dbReference type="PROSITE" id="PS01123">
    <property type="entry name" value="TNASE_1"/>
    <property type="match status" value="1"/>
</dbReference>
<dbReference type="RefSeq" id="WP_188709313.1">
    <property type="nucleotide sequence ID" value="NZ_BMIG01000012.1"/>
</dbReference>
<dbReference type="InterPro" id="IPR035437">
    <property type="entry name" value="SNase_OB-fold_sf"/>
</dbReference>
<evidence type="ECO:0000259" key="2">
    <source>
        <dbReference type="PROSITE" id="PS50830"/>
    </source>
</evidence>
<feature type="signal peptide" evidence="1">
    <location>
        <begin position="1"/>
        <end position="22"/>
    </location>
</feature>
<keyword evidence="1" id="KW-0732">Signal</keyword>
<dbReference type="SUPFAM" id="SSF50199">
    <property type="entry name" value="Staphylococcal nuclease"/>
    <property type="match status" value="1"/>
</dbReference>
<reference evidence="3" key="2">
    <citation type="submission" date="2020-09" db="EMBL/GenBank/DDBJ databases">
        <authorList>
            <person name="Sun Q."/>
            <person name="Zhou Y."/>
        </authorList>
    </citation>
    <scope>NUCLEOTIDE SEQUENCE</scope>
    <source>
        <strain evidence="3">CGMCC 1.15322</strain>
    </source>
</reference>
<dbReference type="Pfam" id="PF00565">
    <property type="entry name" value="SNase"/>
    <property type="match status" value="1"/>
</dbReference>
<dbReference type="InterPro" id="IPR016071">
    <property type="entry name" value="Staphylococal_nuclease_OB-fold"/>
</dbReference>
<dbReference type="EMBL" id="BMIG01000012">
    <property type="protein sequence ID" value="GGB07019.1"/>
    <property type="molecule type" value="Genomic_DNA"/>
</dbReference>
<dbReference type="GO" id="GO:0004518">
    <property type="term" value="F:nuclease activity"/>
    <property type="evidence" value="ECO:0007669"/>
    <property type="project" value="InterPro"/>
</dbReference>
<evidence type="ECO:0000256" key="1">
    <source>
        <dbReference type="SAM" id="SignalP"/>
    </source>
</evidence>
<organism evidence="3 4">
    <name type="scientific">Polaromonas eurypsychrophila</name>
    <dbReference type="NCBI Taxonomy" id="1614635"/>
    <lineage>
        <taxon>Bacteria</taxon>
        <taxon>Pseudomonadati</taxon>
        <taxon>Pseudomonadota</taxon>
        <taxon>Betaproteobacteria</taxon>
        <taxon>Burkholderiales</taxon>
        <taxon>Comamonadaceae</taxon>
        <taxon>Polaromonas</taxon>
    </lineage>
</organism>